<feature type="compositionally biased region" description="Polar residues" evidence="1">
    <location>
        <begin position="319"/>
        <end position="330"/>
    </location>
</feature>
<name>A0ABP1GCE5_9CHLO</name>
<accession>A0ABP1GCE5</accession>
<feature type="region of interest" description="Disordered" evidence="1">
    <location>
        <begin position="560"/>
        <end position="585"/>
    </location>
</feature>
<organism evidence="2 3">
    <name type="scientific">Coccomyxa viridis</name>
    <dbReference type="NCBI Taxonomy" id="1274662"/>
    <lineage>
        <taxon>Eukaryota</taxon>
        <taxon>Viridiplantae</taxon>
        <taxon>Chlorophyta</taxon>
        <taxon>core chlorophytes</taxon>
        <taxon>Trebouxiophyceae</taxon>
        <taxon>Trebouxiophyceae incertae sedis</taxon>
        <taxon>Coccomyxaceae</taxon>
        <taxon>Coccomyxa</taxon>
    </lineage>
</organism>
<dbReference type="Proteomes" id="UP001497392">
    <property type="component" value="Unassembled WGS sequence"/>
</dbReference>
<feature type="compositionally biased region" description="Low complexity" evidence="1">
    <location>
        <begin position="331"/>
        <end position="344"/>
    </location>
</feature>
<feature type="compositionally biased region" description="Low complexity" evidence="1">
    <location>
        <begin position="198"/>
        <end position="209"/>
    </location>
</feature>
<feature type="region of interest" description="Disordered" evidence="1">
    <location>
        <begin position="171"/>
        <end position="263"/>
    </location>
</feature>
<reference evidence="2 3" key="1">
    <citation type="submission" date="2024-06" db="EMBL/GenBank/DDBJ databases">
        <authorList>
            <person name="Kraege A."/>
            <person name="Thomma B."/>
        </authorList>
    </citation>
    <scope>NUCLEOTIDE SEQUENCE [LARGE SCALE GENOMIC DNA]</scope>
</reference>
<sequence length="609" mass="64144">MGMQASPEDQLPQHRGKPNSQQTAVGEVETPPELQKISLKIRSLERGLPGSLSSPSLLAEIPDCNEADAKEAAAQASSAKEEKMQRAMSWHQAPAIVSRMTSWKGAGKDYSAMQMALLNFPANDSEPSGRATSVPSQSVALQQQDRELSSAPELFTDAAMRNALRKIAALQAKPQPRSRASSAHTSAFVSSRVSSEGDSAVVAASRDASPGGHDAVQKHFPQLRPSYSSELSGLPPGSRVASSDAGSRPGSRPASTDAYFRGTPALTFNSSSDILTGQGRRQTSSELLLGQHSRPVSVDGPAQAHSSRGASGDLHHSSRASSAQLAHMQQSSSEATAALSAASRASDEHLPLHHSHLPGGPLLREVHHWQEHALGDIPELAPSRYAPDRSAGPSSTGMARQWGPAASGMRRVPENKAAEAFEVLMSKNQGSQVGSMNSEDAAAVSAYVRDNMANRRTSTDSGRSMESRVSSVGKLDGSAVVTASDAHAALKRALSLVQKQGNGGMPLDQGCADQGSSIGGWHAIPRERKGSLKLPTELKSKLIGHSQGDLDAIEASRLMEKHRQDKQLSMKKGRANGNSARTSDAAVQAFVRSAFSTPSQRSSAESQGG</sequence>
<comment type="caution">
    <text evidence="2">The sequence shown here is derived from an EMBL/GenBank/DDBJ whole genome shotgun (WGS) entry which is preliminary data.</text>
</comment>
<feature type="region of interest" description="Disordered" evidence="1">
    <location>
        <begin position="293"/>
        <end position="357"/>
    </location>
</feature>
<keyword evidence="3" id="KW-1185">Reference proteome</keyword>
<dbReference type="EMBL" id="CAXHTA020000021">
    <property type="protein sequence ID" value="CAL5229879.1"/>
    <property type="molecule type" value="Genomic_DNA"/>
</dbReference>
<protein>
    <submittedName>
        <fullName evidence="2">G13293 protein</fullName>
    </submittedName>
</protein>
<feature type="compositionally biased region" description="Polar residues" evidence="1">
    <location>
        <begin position="178"/>
        <end position="197"/>
    </location>
</feature>
<evidence type="ECO:0000313" key="3">
    <source>
        <dbReference type="Proteomes" id="UP001497392"/>
    </source>
</evidence>
<feature type="region of interest" description="Disordered" evidence="1">
    <location>
        <begin position="380"/>
        <end position="411"/>
    </location>
</feature>
<gene>
    <name evidence="2" type="primary">g13293</name>
    <name evidence="2" type="ORF">VP750_LOCUS11785</name>
</gene>
<proteinExistence type="predicted"/>
<evidence type="ECO:0000256" key="1">
    <source>
        <dbReference type="SAM" id="MobiDB-lite"/>
    </source>
</evidence>
<feature type="region of interest" description="Disordered" evidence="1">
    <location>
        <begin position="1"/>
        <end position="33"/>
    </location>
</feature>
<evidence type="ECO:0000313" key="2">
    <source>
        <dbReference type="EMBL" id="CAL5229879.1"/>
    </source>
</evidence>